<name>A0A9Q8P6A8_PASFU</name>
<reference evidence="1" key="2">
    <citation type="journal article" date="2022" name="Microb. Genom.">
        <title>A chromosome-scale genome assembly of the tomato pathogen Cladosporium fulvum reveals a compartmentalized genome architecture and the presence of a dispensable chromosome.</title>
        <authorList>
            <person name="Zaccaron A.Z."/>
            <person name="Chen L.H."/>
            <person name="Samaras A."/>
            <person name="Stergiopoulos I."/>
        </authorList>
    </citation>
    <scope>NUCLEOTIDE SEQUENCE</scope>
    <source>
        <strain evidence="1">Race5_Kim</strain>
    </source>
</reference>
<dbReference type="AlphaFoldDB" id="A0A9Q8P6A8"/>
<protein>
    <submittedName>
        <fullName evidence="1">Uncharacterized protein</fullName>
    </submittedName>
</protein>
<evidence type="ECO:0000313" key="2">
    <source>
        <dbReference type="Proteomes" id="UP000756132"/>
    </source>
</evidence>
<dbReference type="Proteomes" id="UP000756132">
    <property type="component" value="Chromosome 3"/>
</dbReference>
<accession>A0A9Q8P6A8</accession>
<keyword evidence="2" id="KW-1185">Reference proteome</keyword>
<dbReference type="EMBL" id="CP090165">
    <property type="protein sequence ID" value="UJO14848.1"/>
    <property type="molecule type" value="Genomic_DNA"/>
</dbReference>
<dbReference type="KEGG" id="ffu:CLAFUR5_08420"/>
<reference evidence="1" key="1">
    <citation type="submission" date="2021-12" db="EMBL/GenBank/DDBJ databases">
        <authorList>
            <person name="Zaccaron A."/>
            <person name="Stergiopoulos I."/>
        </authorList>
    </citation>
    <scope>NUCLEOTIDE SEQUENCE</scope>
    <source>
        <strain evidence="1">Race5_Kim</strain>
    </source>
</reference>
<gene>
    <name evidence="1" type="ORF">CLAFUR5_08420</name>
</gene>
<sequence>MVEEGLLKITPGLIQTLQTARANSHYLRGMSTYAAYPHVDRASRFQVAAGMMVSIEVRAMEHEIEPFRTKYWKKSVLVLPHDFPAGEVLNHFKAQFECVADTDFDANAVYSDIAAAAEDSIGSLPEHSHRAGEAFDVIAVAGSMSSKDDAWLARKQLDRDAGWGWVCMQHCVVLEGSGWDREEVGKNHLVEER</sequence>
<organism evidence="1 2">
    <name type="scientific">Passalora fulva</name>
    <name type="common">Tomato leaf mold</name>
    <name type="synonym">Cladosporium fulvum</name>
    <dbReference type="NCBI Taxonomy" id="5499"/>
    <lineage>
        <taxon>Eukaryota</taxon>
        <taxon>Fungi</taxon>
        <taxon>Dikarya</taxon>
        <taxon>Ascomycota</taxon>
        <taxon>Pezizomycotina</taxon>
        <taxon>Dothideomycetes</taxon>
        <taxon>Dothideomycetidae</taxon>
        <taxon>Mycosphaerellales</taxon>
        <taxon>Mycosphaerellaceae</taxon>
        <taxon>Fulvia</taxon>
    </lineage>
</organism>
<proteinExistence type="predicted"/>
<dbReference type="GeneID" id="71988298"/>
<dbReference type="RefSeq" id="XP_047759214.1">
    <property type="nucleotide sequence ID" value="XM_047907568.1"/>
</dbReference>
<evidence type="ECO:0000313" key="1">
    <source>
        <dbReference type="EMBL" id="UJO14848.1"/>
    </source>
</evidence>
<dbReference type="OrthoDB" id="10497917at2759"/>